<reference evidence="2" key="1">
    <citation type="journal article" date="2020" name="Stud. Mycol.">
        <title>101 Dothideomycetes genomes: a test case for predicting lifestyles and emergence of pathogens.</title>
        <authorList>
            <person name="Haridas S."/>
            <person name="Albert R."/>
            <person name="Binder M."/>
            <person name="Bloem J."/>
            <person name="Labutti K."/>
            <person name="Salamov A."/>
            <person name="Andreopoulos B."/>
            <person name="Baker S."/>
            <person name="Barry K."/>
            <person name="Bills G."/>
            <person name="Bluhm B."/>
            <person name="Cannon C."/>
            <person name="Castanera R."/>
            <person name="Culley D."/>
            <person name="Daum C."/>
            <person name="Ezra D."/>
            <person name="Gonzalez J."/>
            <person name="Henrissat B."/>
            <person name="Kuo A."/>
            <person name="Liang C."/>
            <person name="Lipzen A."/>
            <person name="Lutzoni F."/>
            <person name="Magnuson J."/>
            <person name="Mondo S."/>
            <person name="Nolan M."/>
            <person name="Ohm R."/>
            <person name="Pangilinan J."/>
            <person name="Park H.-J."/>
            <person name="Ramirez L."/>
            <person name="Alfaro M."/>
            <person name="Sun H."/>
            <person name="Tritt A."/>
            <person name="Yoshinaga Y."/>
            <person name="Zwiers L.-H."/>
            <person name="Turgeon B."/>
            <person name="Goodwin S."/>
            <person name="Spatafora J."/>
            <person name="Crous P."/>
            <person name="Grigoriev I."/>
        </authorList>
    </citation>
    <scope>NUCLEOTIDE SEQUENCE</scope>
    <source>
        <strain evidence="2">CBS 207.26</strain>
    </source>
</reference>
<dbReference type="OrthoDB" id="3798025at2759"/>
<organism evidence="2 3">
    <name type="scientific">Zopfia rhizophila CBS 207.26</name>
    <dbReference type="NCBI Taxonomy" id="1314779"/>
    <lineage>
        <taxon>Eukaryota</taxon>
        <taxon>Fungi</taxon>
        <taxon>Dikarya</taxon>
        <taxon>Ascomycota</taxon>
        <taxon>Pezizomycotina</taxon>
        <taxon>Dothideomycetes</taxon>
        <taxon>Dothideomycetes incertae sedis</taxon>
        <taxon>Zopfiaceae</taxon>
        <taxon>Zopfia</taxon>
    </lineage>
</organism>
<feature type="chain" id="PRO_5025593940" evidence="1">
    <location>
        <begin position="19"/>
        <end position="338"/>
    </location>
</feature>
<dbReference type="Proteomes" id="UP000800200">
    <property type="component" value="Unassembled WGS sequence"/>
</dbReference>
<dbReference type="AlphaFoldDB" id="A0A6A6EQA0"/>
<protein>
    <submittedName>
        <fullName evidence="2">Uncharacterized protein</fullName>
    </submittedName>
</protein>
<keyword evidence="3" id="KW-1185">Reference proteome</keyword>
<sequence>MMIGKAALLALLPALAHAANIKAYKDAKCTEELKIYSDGEERANGELIIPWGLTDTELHAGGKWFDNMTFPDAATTRNAGGTGSNMQNIGVITSFCCGKGDCAIADLGTNQLTRRDGDDDIVDLVNKITPFKEKADKLRKELKNSKRTASPAACAADAVKRTVTTHQFEPFQRRSDGTILETREDAPKCKLVEGTKNDHFLITGPQRAVLNLQPCSRSGVCSFTVVVSTTASTATSSSSSKTFSVDTNGSFTIKSGFDFIVDFEASATLNFNIGNSWTEENGKTVTVAKMTGVNQQVAQQPGTTAFLSFTPAYNCFTGTHECGGPRVVETCYPAMGPD</sequence>
<evidence type="ECO:0000256" key="1">
    <source>
        <dbReference type="SAM" id="SignalP"/>
    </source>
</evidence>
<name>A0A6A6EQA0_9PEZI</name>
<dbReference type="EMBL" id="ML994613">
    <property type="protein sequence ID" value="KAF2193461.1"/>
    <property type="molecule type" value="Genomic_DNA"/>
</dbReference>
<gene>
    <name evidence="2" type="ORF">K469DRAFT_745058</name>
</gene>
<keyword evidence="1" id="KW-0732">Signal</keyword>
<feature type="signal peptide" evidence="1">
    <location>
        <begin position="1"/>
        <end position="18"/>
    </location>
</feature>
<proteinExistence type="predicted"/>
<accession>A0A6A6EQA0</accession>
<evidence type="ECO:0000313" key="2">
    <source>
        <dbReference type="EMBL" id="KAF2193461.1"/>
    </source>
</evidence>
<evidence type="ECO:0000313" key="3">
    <source>
        <dbReference type="Proteomes" id="UP000800200"/>
    </source>
</evidence>